<dbReference type="PANTHER" id="PTHR34071:SF2">
    <property type="entry name" value="FLAVIN-NUCLEOTIDE-BINDING PROTEIN"/>
    <property type="match status" value="1"/>
</dbReference>
<evidence type="ECO:0000313" key="1">
    <source>
        <dbReference type="EMBL" id="AMK16393.1"/>
    </source>
</evidence>
<dbReference type="RefSeq" id="WP_067148906.1">
    <property type="nucleotide sequence ID" value="NZ_CP014265.1"/>
</dbReference>
<dbReference type="Proteomes" id="UP000066376">
    <property type="component" value="Chromosome"/>
</dbReference>
<dbReference type="Pfam" id="PF12900">
    <property type="entry name" value="Pyridox_ox_2"/>
    <property type="match status" value="1"/>
</dbReference>
<dbReference type="GeneID" id="28490151"/>
<dbReference type="Gene3D" id="2.30.110.10">
    <property type="entry name" value="Electron Transport, Fmn-binding Protein, Chain A"/>
    <property type="match status" value="1"/>
</dbReference>
<protein>
    <submittedName>
        <fullName evidence="1">Pyridoxamine 5'-phosphate oxidase family protein</fullName>
    </submittedName>
</protein>
<keyword evidence="2" id="KW-1185">Reference proteome</keyword>
<evidence type="ECO:0000313" key="2">
    <source>
        <dbReference type="Proteomes" id="UP000066376"/>
    </source>
</evidence>
<name>A0A126R1V6_METOL</name>
<dbReference type="PANTHER" id="PTHR34071">
    <property type="entry name" value="5-NITROIMIDAZOLE ANTIBIOTICS RESISTANCE PROTEIN, NIMA-FAMILY-RELATED PROTEIN-RELATED"/>
    <property type="match status" value="1"/>
</dbReference>
<gene>
    <name evidence="1" type="ORF">YLM1_1838</name>
</gene>
<dbReference type="InterPro" id="IPR024747">
    <property type="entry name" value="Pyridox_Oxase-rel"/>
</dbReference>
<dbReference type="SUPFAM" id="SSF50475">
    <property type="entry name" value="FMN-binding split barrel"/>
    <property type="match status" value="1"/>
</dbReference>
<proteinExistence type="predicted"/>
<dbReference type="AlphaFoldDB" id="A0A126R1V6"/>
<dbReference type="PATRIC" id="fig|294671.3.peg.1910"/>
<dbReference type="InterPro" id="IPR012349">
    <property type="entry name" value="Split_barrel_FMN-bd"/>
</dbReference>
<accession>A0A126R1V6</accession>
<organism evidence="1 2">
    <name type="scientific">Methanobrevibacter olleyae</name>
    <dbReference type="NCBI Taxonomy" id="294671"/>
    <lineage>
        <taxon>Archaea</taxon>
        <taxon>Methanobacteriati</taxon>
        <taxon>Methanobacteriota</taxon>
        <taxon>Methanomada group</taxon>
        <taxon>Methanobacteria</taxon>
        <taxon>Methanobacteriales</taxon>
        <taxon>Methanobacteriaceae</taxon>
        <taxon>Methanobrevibacter</taxon>
    </lineage>
</organism>
<dbReference type="KEGG" id="mol:YLM1_1838"/>
<dbReference type="EMBL" id="CP014265">
    <property type="protein sequence ID" value="AMK16393.1"/>
    <property type="molecule type" value="Genomic_DNA"/>
</dbReference>
<dbReference type="OrthoDB" id="953at2157"/>
<dbReference type="STRING" id="294671.YLM1_1838"/>
<sequence>MFRKMRRAKQALSEEECVDILINEPHGVLAVLGDDEYPYAIPLSHVYIDGKIYFHGTIKNSHKKDAIRKHDKVSFCVIDKGIKAENEWWYTFKSVVVFGRMKTIDDVEDKINKLSHLGNKFFPSEEETKSEIDRLLNLTELYELKIEHISGKIVEEK</sequence>
<reference evidence="1 2" key="1">
    <citation type="journal article" date="2016" name="Genome Announc.">
        <title>Draft Genome Sequence of the Rumen Methanogen Methanobrevibacter olleyae YLM1.</title>
        <authorList>
            <person name="Kelly W.J."/>
            <person name="Li D."/>
            <person name="Lambie S.C."/>
            <person name="Cox F."/>
            <person name="Attwood G.T."/>
            <person name="Altermann E."/>
            <person name="Leahy S.C."/>
        </authorList>
    </citation>
    <scope>NUCLEOTIDE SEQUENCE [LARGE SCALE GENOMIC DNA]</scope>
    <source>
        <strain evidence="1 2">YLM1</strain>
    </source>
</reference>
<reference evidence="2" key="2">
    <citation type="submission" date="2016-02" db="EMBL/GenBank/DDBJ databases">
        <title>The draft genome sequence of the rumen methanogen Methanobrevibacter olleyae YLM1.</title>
        <authorList>
            <consortium name="New Zealand Agricultural Greenhouse Gas Research Centre/Pastoral Greenhouse Gas Research Consortium"/>
            <person name="Kelly W.J."/>
            <person name="Li D."/>
            <person name="Lambie S.C."/>
            <person name="Attwood G.T."/>
            <person name="Altermann E."/>
            <person name="Leahy S.C."/>
        </authorList>
    </citation>
    <scope>NUCLEOTIDE SEQUENCE [LARGE SCALE GENOMIC DNA]</scope>
    <source>
        <strain evidence="2">YLM1</strain>
    </source>
</reference>